<evidence type="ECO:0000256" key="9">
    <source>
        <dbReference type="ARBA" id="ARBA00023170"/>
    </source>
</evidence>
<dbReference type="GO" id="GO:0051378">
    <property type="term" value="F:serotonin binding"/>
    <property type="evidence" value="ECO:0007669"/>
    <property type="project" value="UniProtKB-ARBA"/>
</dbReference>
<dbReference type="Gene3D" id="1.20.1070.10">
    <property type="entry name" value="Rhodopsin 7-helix transmembrane proteins"/>
    <property type="match status" value="1"/>
</dbReference>
<dbReference type="CDD" id="cd14967">
    <property type="entry name" value="7tmA_amine_R-like"/>
    <property type="match status" value="1"/>
</dbReference>
<dbReference type="Proteomes" id="UP001046870">
    <property type="component" value="Chromosome 20"/>
</dbReference>
<dbReference type="FunFam" id="1.20.1070.10:FF:000523">
    <property type="entry name" value="5-hydroxytryptamine receptor 2B"/>
    <property type="match status" value="1"/>
</dbReference>
<keyword evidence="2" id="KW-1003">Cell membrane</keyword>
<evidence type="ECO:0000256" key="11">
    <source>
        <dbReference type="RuleBase" id="RU000688"/>
    </source>
</evidence>
<dbReference type="EMBL" id="JAFDVH010000020">
    <property type="protein sequence ID" value="KAG7459020.1"/>
    <property type="molecule type" value="Genomic_DNA"/>
</dbReference>
<keyword evidence="8" id="KW-1015">Disulfide bond</keyword>
<organism evidence="14 15">
    <name type="scientific">Megalops atlanticus</name>
    <name type="common">Tarpon</name>
    <name type="synonym">Clupea gigantea</name>
    <dbReference type="NCBI Taxonomy" id="7932"/>
    <lineage>
        <taxon>Eukaryota</taxon>
        <taxon>Metazoa</taxon>
        <taxon>Chordata</taxon>
        <taxon>Craniata</taxon>
        <taxon>Vertebrata</taxon>
        <taxon>Euteleostomi</taxon>
        <taxon>Actinopterygii</taxon>
        <taxon>Neopterygii</taxon>
        <taxon>Teleostei</taxon>
        <taxon>Elopiformes</taxon>
        <taxon>Megalopidae</taxon>
        <taxon>Megalops</taxon>
    </lineage>
</organism>
<comment type="subcellular location">
    <subcellularLocation>
        <location evidence="1">Cell membrane</location>
        <topology evidence="1">Multi-pass membrane protein</topology>
    </subcellularLocation>
</comment>
<evidence type="ECO:0000256" key="3">
    <source>
        <dbReference type="ARBA" id="ARBA00022610"/>
    </source>
</evidence>
<dbReference type="GO" id="GO:0045202">
    <property type="term" value="C:synapse"/>
    <property type="evidence" value="ECO:0007669"/>
    <property type="project" value="GOC"/>
</dbReference>
<feature type="transmembrane region" description="Helical" evidence="12">
    <location>
        <begin position="209"/>
        <end position="234"/>
    </location>
</feature>
<accession>A0A9D3PFJ4</accession>
<keyword evidence="15" id="KW-1185">Reference proteome</keyword>
<keyword evidence="6 11" id="KW-0297">G-protein coupled receptor</keyword>
<evidence type="ECO:0000256" key="8">
    <source>
        <dbReference type="ARBA" id="ARBA00023157"/>
    </source>
</evidence>
<dbReference type="PANTHER" id="PTHR24248">
    <property type="entry name" value="ADRENERGIC RECEPTOR-RELATED G-PROTEIN COUPLED RECEPTOR"/>
    <property type="match status" value="1"/>
</dbReference>
<evidence type="ECO:0000313" key="14">
    <source>
        <dbReference type="EMBL" id="KAG7459020.1"/>
    </source>
</evidence>
<keyword evidence="4 11" id="KW-0812">Transmembrane</keyword>
<dbReference type="SUPFAM" id="SSF81321">
    <property type="entry name" value="Family A G protein-coupled receptor-like"/>
    <property type="match status" value="1"/>
</dbReference>
<evidence type="ECO:0000256" key="5">
    <source>
        <dbReference type="ARBA" id="ARBA00022989"/>
    </source>
</evidence>
<evidence type="ECO:0000256" key="12">
    <source>
        <dbReference type="SAM" id="Phobius"/>
    </source>
</evidence>
<protein>
    <recommendedName>
        <fullName evidence="13">G-protein coupled receptors family 1 profile domain-containing protein</fullName>
    </recommendedName>
</protein>
<keyword evidence="7 12" id="KW-0472">Membrane</keyword>
<feature type="transmembrane region" description="Helical" evidence="12">
    <location>
        <begin position="274"/>
        <end position="300"/>
    </location>
</feature>
<reference evidence="14" key="1">
    <citation type="submission" date="2021-01" db="EMBL/GenBank/DDBJ databases">
        <authorList>
            <person name="Zahm M."/>
            <person name="Roques C."/>
            <person name="Cabau C."/>
            <person name="Klopp C."/>
            <person name="Donnadieu C."/>
            <person name="Jouanno E."/>
            <person name="Lampietro C."/>
            <person name="Louis A."/>
            <person name="Herpin A."/>
            <person name="Echchiki A."/>
            <person name="Berthelot C."/>
            <person name="Parey E."/>
            <person name="Roest-Crollius H."/>
            <person name="Braasch I."/>
            <person name="Postlethwait J."/>
            <person name="Bobe J."/>
            <person name="Montfort J."/>
            <person name="Bouchez O."/>
            <person name="Begum T."/>
            <person name="Mejri S."/>
            <person name="Adams A."/>
            <person name="Chen W.-J."/>
            <person name="Guiguen Y."/>
        </authorList>
    </citation>
    <scope>NUCLEOTIDE SEQUENCE</scope>
    <source>
        <strain evidence="14">YG-15Mar2019-1</strain>
        <tissue evidence="14">Brain</tissue>
    </source>
</reference>
<evidence type="ECO:0000259" key="13">
    <source>
        <dbReference type="PROSITE" id="PS50262"/>
    </source>
</evidence>
<name>A0A9D3PFJ4_MEGAT</name>
<dbReference type="PANTHER" id="PTHR24248:SF203">
    <property type="entry name" value="OCTOPAMINE RECEPTOR"/>
    <property type="match status" value="1"/>
</dbReference>
<feature type="transmembrane region" description="Helical" evidence="12">
    <location>
        <begin position="85"/>
        <end position="109"/>
    </location>
</feature>
<dbReference type="GO" id="GO:0001588">
    <property type="term" value="F:dopamine neurotransmitter receptor activity, coupled via Gs"/>
    <property type="evidence" value="ECO:0007669"/>
    <property type="project" value="TreeGrafter"/>
</dbReference>
<comment type="similarity">
    <text evidence="11">Belongs to the G-protein coupled receptor 1 family.</text>
</comment>
<dbReference type="InterPro" id="IPR017452">
    <property type="entry name" value="GPCR_Rhodpsn_7TM"/>
</dbReference>
<evidence type="ECO:0000313" key="15">
    <source>
        <dbReference type="Proteomes" id="UP001046870"/>
    </source>
</evidence>
<dbReference type="InterPro" id="IPR000276">
    <property type="entry name" value="GPCR_Rhodpsn"/>
</dbReference>
<dbReference type="PROSITE" id="PS00237">
    <property type="entry name" value="G_PROTEIN_RECEP_F1_1"/>
    <property type="match status" value="1"/>
</dbReference>
<evidence type="ECO:0000256" key="7">
    <source>
        <dbReference type="ARBA" id="ARBA00023136"/>
    </source>
</evidence>
<keyword evidence="5 12" id="KW-1133">Transmembrane helix</keyword>
<feature type="domain" description="G-protein coupled receptors family 1 profile" evidence="13">
    <location>
        <begin position="66"/>
        <end position="332"/>
    </location>
</feature>
<feature type="transmembrane region" description="Helical" evidence="12">
    <location>
        <begin position="166"/>
        <end position="189"/>
    </location>
</feature>
<dbReference type="OrthoDB" id="5951059at2759"/>
<feature type="transmembrane region" description="Helical" evidence="12">
    <location>
        <begin position="312"/>
        <end position="335"/>
    </location>
</feature>
<comment type="caution">
    <text evidence="14">The sequence shown here is derived from an EMBL/GenBank/DDBJ whole genome shotgun (WGS) entry which is preliminary data.</text>
</comment>
<feature type="transmembrane region" description="Helical" evidence="12">
    <location>
        <begin position="50"/>
        <end position="73"/>
    </location>
</feature>
<dbReference type="PROSITE" id="PS50262">
    <property type="entry name" value="G_PROTEIN_RECEP_F1_2"/>
    <property type="match status" value="1"/>
</dbReference>
<dbReference type="GO" id="GO:0043410">
    <property type="term" value="P:positive regulation of MAPK cascade"/>
    <property type="evidence" value="ECO:0007669"/>
    <property type="project" value="TreeGrafter"/>
</dbReference>
<keyword evidence="10 11" id="KW-0807">Transducer</keyword>
<dbReference type="PRINTS" id="PR01102">
    <property type="entry name" value="5HT6RECEPTR"/>
</dbReference>
<dbReference type="PRINTS" id="PR00237">
    <property type="entry name" value="GPCRRHODOPSN"/>
</dbReference>
<keyword evidence="9 11" id="KW-0675">Receptor</keyword>
<dbReference type="GO" id="GO:0071880">
    <property type="term" value="P:adenylate cyclase-activating adrenergic receptor signaling pathway"/>
    <property type="evidence" value="ECO:0007669"/>
    <property type="project" value="TreeGrafter"/>
</dbReference>
<dbReference type="SMART" id="SM01381">
    <property type="entry name" value="7TM_GPCR_Srsx"/>
    <property type="match status" value="1"/>
</dbReference>
<evidence type="ECO:0000256" key="6">
    <source>
        <dbReference type="ARBA" id="ARBA00023040"/>
    </source>
</evidence>
<dbReference type="GO" id="GO:0004930">
    <property type="term" value="F:G protein-coupled receptor activity"/>
    <property type="evidence" value="ECO:0007669"/>
    <property type="project" value="UniProtKB-KW"/>
</dbReference>
<gene>
    <name evidence="14" type="ORF">MATL_G00226770</name>
</gene>
<dbReference type="GO" id="GO:0005886">
    <property type="term" value="C:plasma membrane"/>
    <property type="evidence" value="ECO:0007669"/>
    <property type="project" value="UniProtKB-SubCell"/>
</dbReference>
<evidence type="ECO:0000256" key="2">
    <source>
        <dbReference type="ARBA" id="ARBA00022475"/>
    </source>
</evidence>
<proteinExistence type="inferred from homology"/>
<evidence type="ECO:0000256" key="10">
    <source>
        <dbReference type="ARBA" id="ARBA00023224"/>
    </source>
</evidence>
<evidence type="ECO:0000256" key="4">
    <source>
        <dbReference type="ARBA" id="ARBA00022692"/>
    </source>
</evidence>
<keyword evidence="3" id="KW-0085">Behavior</keyword>
<feature type="transmembrane region" description="Helical" evidence="12">
    <location>
        <begin position="124"/>
        <end position="145"/>
    </location>
</feature>
<sequence length="402" mass="44940">MTANDLQIGEMSFLLKHNPSLLANLSVSSSLPPQGSNWSDPAPQVAPSQVAVGMLLTLIDLVTFLGNTVVFVCPIVERRLRTVTYMFIMSLAMADLLVACLVMPFSIIYEVTGVWLFGQHFCKMWISFDVLFCTASIVTLCFISLDRYCSVISPHHYPRRMSRPRCIMMTVAIWVYSSLISFLPVMQGWNEIPGLAYDPGQDCVFVTNWAFAIVASSLAFYLPFLITCTMYFFIYRASRLKATRIGSQTLELHYHPESRRPNHLQLENKATRTMAIIVSVFVMCWLPYFVLNVGLAAGGWGVQRPPPVAVALLFKVITWLGYCNSAINPVLYAFLNRDFQRALRRLLVCRRCSPSVDIGEDMVSIVTFSRTAQDPDYGNKGQALSLPPNPLPPHPAGCALAL</sequence>
<dbReference type="Pfam" id="PF00001">
    <property type="entry name" value="7tm_1"/>
    <property type="match status" value="1"/>
</dbReference>
<evidence type="ECO:0000256" key="1">
    <source>
        <dbReference type="ARBA" id="ARBA00004651"/>
    </source>
</evidence>
<dbReference type="AlphaFoldDB" id="A0A9D3PFJ4"/>